<accession>Q9PB91</accession>
<dbReference type="PROSITE" id="PS51257">
    <property type="entry name" value="PROKAR_LIPOPROTEIN"/>
    <property type="match status" value="1"/>
</dbReference>
<dbReference type="EMBL" id="AE003849">
    <property type="protein sequence ID" value="AAF85052.1"/>
    <property type="molecule type" value="Genomic_DNA"/>
</dbReference>
<dbReference type="STRING" id="160492.XF_2253"/>
<reference evidence="1 2" key="1">
    <citation type="journal article" date="2000" name="Nature">
        <title>The genome sequence of the plant pathogen Xylella fastidiosa.</title>
        <authorList>
            <person name="Simpson A.J."/>
            <person name="Reinach F.C."/>
            <person name="Arruda P."/>
            <person name="Abreu F.A."/>
            <person name="Acencio M."/>
            <person name="Alvarenga R."/>
            <person name="Alves L.M."/>
            <person name="Araya J.E."/>
            <person name="Baia G.S."/>
            <person name="Baptista C.S."/>
            <person name="Barros M.H."/>
            <person name="Bonaccorsi E.D."/>
            <person name="Bordin S."/>
            <person name="Bove J.M."/>
            <person name="Briones M.R."/>
            <person name="Bueno M.R."/>
            <person name="Camargo A.A."/>
            <person name="Camargo L.E."/>
            <person name="Carraro D.M."/>
            <person name="Carrer H."/>
            <person name="Colauto N.B."/>
            <person name="Colombo C."/>
            <person name="Costa F.F."/>
            <person name="Costa M.C."/>
            <person name="Costa-Neto C.M."/>
            <person name="Coutinho L.L."/>
            <person name="Cristofani M."/>
            <person name="Dias-Neto E."/>
            <person name="Docena C."/>
            <person name="El-Dorry H."/>
            <person name="Facincani A.P."/>
            <person name="Ferreira A.J."/>
            <person name="Ferreira V.C."/>
            <person name="Ferro J.A."/>
            <person name="Fraga J.S."/>
            <person name="Franca S.C."/>
            <person name="Franco M.C."/>
            <person name="Frohme M."/>
            <person name="Furlan L.R."/>
            <person name="Garnier M."/>
            <person name="Goldman G.H."/>
            <person name="Goldman M.H."/>
            <person name="Gomes S.L."/>
            <person name="Gruber A."/>
            <person name="Ho P.L."/>
            <person name="Hoheisel J.D."/>
            <person name="Junqueira M.L."/>
            <person name="Kemper E.L."/>
            <person name="Kitajima J.P."/>
            <person name="Krieger J.E."/>
            <person name="Kuramae E.E."/>
            <person name="Laigret F."/>
            <person name="Lambais M.R."/>
            <person name="Leite L.C."/>
            <person name="Lemos E.G."/>
            <person name="Lemos M.V."/>
            <person name="Lopes S.A."/>
            <person name="Lopes C.R."/>
            <person name="Machado J.A."/>
            <person name="Machado M.A."/>
            <person name="Madeira A.M."/>
            <person name="Madeira H.M."/>
            <person name="Marino C.L."/>
            <person name="Marques M.V."/>
            <person name="Martins E.A."/>
            <person name="Martins E.M."/>
            <person name="Matsukuma A.Y."/>
            <person name="Menck C.F."/>
            <person name="Miracca E.C."/>
            <person name="Miyaki C.Y."/>
            <person name="Monteriro-Vitorello C.B."/>
            <person name="Moon D.H."/>
            <person name="Nagai M.A."/>
            <person name="Nascimento A.L."/>
            <person name="Netto L.E."/>
            <person name="Nhani A.Jr."/>
            <person name="Nobrega F.G."/>
            <person name="Nunes L.R."/>
            <person name="Oliveira M.A."/>
            <person name="de Oliveira M.C."/>
            <person name="de Oliveira R.C."/>
            <person name="Palmieri D.A."/>
            <person name="Paris A."/>
            <person name="Peixoto B.R."/>
            <person name="Pereira G.A."/>
            <person name="Pereira H.A.Jr."/>
            <person name="Pesquero J.B."/>
            <person name="Quaggio R.B."/>
            <person name="Roberto P.G."/>
            <person name="Rodrigues V."/>
            <person name="de M Rosa A.J."/>
            <person name="de Rosa V.E.Jr."/>
            <person name="de Sa R.G."/>
            <person name="Santelli R.V."/>
            <person name="Sawasaki H.E."/>
            <person name="da Silva A.C."/>
            <person name="da Silva A.M."/>
            <person name="da Silva F.R."/>
            <person name="da Silva W.A.Jr."/>
            <person name="da Silveira J.F."/>
            <person name="Silvestri M.L."/>
            <person name="Siqueira W.J."/>
            <person name="de Souza A.A."/>
            <person name="de Souza A.P."/>
            <person name="Terenzi M.F."/>
            <person name="Truffi D."/>
            <person name="Tsai S.M."/>
            <person name="Tsuhako M.H."/>
            <person name="Vallada H."/>
            <person name="Van Sluys M.A."/>
            <person name="Verjovski-Almeida S."/>
            <person name="Vettore A.L."/>
            <person name="Zago M.A."/>
            <person name="Zatz M."/>
            <person name="Meidanis J."/>
            <person name="Setubal J.C."/>
        </authorList>
    </citation>
    <scope>NUCLEOTIDE SEQUENCE [LARGE SCALE GENOMIC DNA]</scope>
    <source>
        <strain evidence="1 2">9a5c</strain>
    </source>
</reference>
<evidence type="ECO:0000313" key="2">
    <source>
        <dbReference type="Proteomes" id="UP000000812"/>
    </source>
</evidence>
<dbReference type="HOGENOM" id="CLU_3086380_0_0_6"/>
<name>Q9PB91_XYLFA</name>
<dbReference type="PIR" id="C82579">
    <property type="entry name" value="C82579"/>
</dbReference>
<dbReference type="KEGG" id="xfa:XF_2253"/>
<dbReference type="Proteomes" id="UP000000812">
    <property type="component" value="Chromosome"/>
</dbReference>
<dbReference type="AlphaFoldDB" id="Q9PB91"/>
<proteinExistence type="predicted"/>
<sequence length="52" mass="5924">MFRYVAWLMSTFQVNNFSMSCHTCSGCCAFFIANPHCFMANGDVEWMIGSTK</sequence>
<gene>
    <name evidence="1" type="ordered locus">XF_2253</name>
</gene>
<protein>
    <submittedName>
        <fullName evidence="1">Uncharacterized protein</fullName>
    </submittedName>
</protein>
<evidence type="ECO:0000313" key="1">
    <source>
        <dbReference type="EMBL" id="AAF85052.1"/>
    </source>
</evidence>
<organism evidence="1 2">
    <name type="scientific">Xylella fastidiosa (strain 9a5c)</name>
    <dbReference type="NCBI Taxonomy" id="160492"/>
    <lineage>
        <taxon>Bacteria</taxon>
        <taxon>Pseudomonadati</taxon>
        <taxon>Pseudomonadota</taxon>
        <taxon>Gammaproteobacteria</taxon>
        <taxon>Lysobacterales</taxon>
        <taxon>Lysobacteraceae</taxon>
        <taxon>Xylella</taxon>
    </lineage>
</organism>